<reference evidence="1 2" key="1">
    <citation type="submission" date="2017-02" db="EMBL/GenBank/DDBJ databases">
        <title>Genomes of Trichoderma spp. with biocontrol activity.</title>
        <authorList>
            <person name="Gardiner D."/>
            <person name="Kazan K."/>
            <person name="Vos C."/>
            <person name="Harvey P."/>
        </authorList>
    </citation>
    <scope>NUCLEOTIDE SEQUENCE [LARGE SCALE GENOMIC DNA]</scope>
    <source>
        <strain evidence="1 2">A5MH</strain>
    </source>
</reference>
<protein>
    <submittedName>
        <fullName evidence="1">Uncharacterized protein</fullName>
    </submittedName>
</protein>
<organism evidence="1 2">
    <name type="scientific">Trichoderma gamsii</name>
    <dbReference type="NCBI Taxonomy" id="398673"/>
    <lineage>
        <taxon>Eukaryota</taxon>
        <taxon>Fungi</taxon>
        <taxon>Dikarya</taxon>
        <taxon>Ascomycota</taxon>
        <taxon>Pezizomycotina</taxon>
        <taxon>Sordariomycetes</taxon>
        <taxon>Hypocreomycetidae</taxon>
        <taxon>Hypocreales</taxon>
        <taxon>Hypocreaceae</taxon>
        <taxon>Trichoderma</taxon>
    </lineage>
</organism>
<comment type="caution">
    <text evidence="1">The sequence shown here is derived from an EMBL/GenBank/DDBJ whole genome shotgun (WGS) entry which is preliminary data.</text>
</comment>
<dbReference type="EMBL" id="MTYH01000147">
    <property type="protein sequence ID" value="PNP37362.1"/>
    <property type="molecule type" value="Genomic_DNA"/>
</dbReference>
<evidence type="ECO:0000313" key="1">
    <source>
        <dbReference type="EMBL" id="PNP37362.1"/>
    </source>
</evidence>
<dbReference type="AlphaFoldDB" id="A0A2K0SVR2"/>
<evidence type="ECO:0000313" key="2">
    <source>
        <dbReference type="Proteomes" id="UP000236546"/>
    </source>
</evidence>
<dbReference type="Proteomes" id="UP000236546">
    <property type="component" value="Unassembled WGS sequence"/>
</dbReference>
<name>A0A2K0SVR2_9HYPO</name>
<proteinExistence type="predicted"/>
<sequence>MARLQYNSAVEAFRAQEYPMLQGKYLGYAPWP</sequence>
<gene>
    <name evidence="1" type="ORF">TGAMA5MH_10739</name>
</gene>
<accession>A0A2K0SVR2</accession>